<comment type="catalytic activity">
    <reaction evidence="1">
        <text>5-amino-6-(5-phospho-D-ribosylamino)uracil + H2O = 5,6-diaminouracil + D-ribose 5-phosphate</text>
        <dbReference type="Rhea" id="RHEA:55020"/>
        <dbReference type="ChEBI" id="CHEBI:15377"/>
        <dbReference type="ChEBI" id="CHEBI:46252"/>
        <dbReference type="ChEBI" id="CHEBI:58453"/>
        <dbReference type="ChEBI" id="CHEBI:78346"/>
    </reaction>
</comment>
<proteinExistence type="predicted"/>
<evidence type="ECO:0000313" key="5">
    <source>
        <dbReference type="Proteomes" id="UP001595872"/>
    </source>
</evidence>
<dbReference type="CDD" id="cd15457">
    <property type="entry name" value="NADAR"/>
    <property type="match status" value="1"/>
</dbReference>
<dbReference type="Proteomes" id="UP001595872">
    <property type="component" value="Unassembled WGS sequence"/>
</dbReference>
<dbReference type="SUPFAM" id="SSF143990">
    <property type="entry name" value="YbiA-like"/>
    <property type="match status" value="1"/>
</dbReference>
<reference evidence="5" key="1">
    <citation type="journal article" date="2019" name="Int. J. Syst. Evol. Microbiol.">
        <title>The Global Catalogue of Microorganisms (GCM) 10K type strain sequencing project: providing services to taxonomists for standard genome sequencing and annotation.</title>
        <authorList>
            <consortium name="The Broad Institute Genomics Platform"/>
            <consortium name="The Broad Institute Genome Sequencing Center for Infectious Disease"/>
            <person name="Wu L."/>
            <person name="Ma J."/>
        </authorList>
    </citation>
    <scope>NUCLEOTIDE SEQUENCE [LARGE SCALE GENOMIC DNA]</scope>
    <source>
        <strain evidence="5">KLKA75</strain>
    </source>
</reference>
<dbReference type="InterPro" id="IPR012816">
    <property type="entry name" value="NADAR"/>
</dbReference>
<sequence>MTMEELLELEKRGELPKFVLFWGGTQAKGCLSQWYPSPFTVDGVEYPTAEHYMMCEKARLFGDEASVAKILESPDPGRAKAMGRNVRGFDEDAWVEHRYDIVRRGSVAKFSSDPDLRGFLLSTVGKVLVEASPLDRIWGIGYDEHAPEARRPSQWRGLNLLGFALMDARDELREEMIESYRSRHDA</sequence>
<comment type="caution">
    <text evidence="4">The sequence shown here is derived from an EMBL/GenBank/DDBJ whole genome shotgun (WGS) entry which is preliminary data.</text>
</comment>
<protein>
    <submittedName>
        <fullName evidence="4">NADAR family protein</fullName>
    </submittedName>
</protein>
<comment type="catalytic activity">
    <reaction evidence="2">
        <text>2,5-diamino-6-hydroxy-4-(5-phosphoribosylamino)-pyrimidine + H2O = 2,5,6-triamino-4-hydroxypyrimidine + D-ribose 5-phosphate</text>
        <dbReference type="Rhea" id="RHEA:23436"/>
        <dbReference type="ChEBI" id="CHEBI:15377"/>
        <dbReference type="ChEBI" id="CHEBI:58614"/>
        <dbReference type="ChEBI" id="CHEBI:78346"/>
        <dbReference type="ChEBI" id="CHEBI:137796"/>
    </reaction>
</comment>
<gene>
    <name evidence="4" type="ORF">ACFPCY_00010</name>
</gene>
<dbReference type="NCBIfam" id="TIGR02464">
    <property type="entry name" value="ribofla_fusion"/>
    <property type="match status" value="1"/>
</dbReference>
<dbReference type="Gene3D" id="1.10.357.40">
    <property type="entry name" value="YbiA-like"/>
    <property type="match status" value="1"/>
</dbReference>
<evidence type="ECO:0000313" key="4">
    <source>
        <dbReference type="EMBL" id="MFC4905687.1"/>
    </source>
</evidence>
<dbReference type="InterPro" id="IPR037238">
    <property type="entry name" value="YbiA-like_sf"/>
</dbReference>
<evidence type="ECO:0000259" key="3">
    <source>
        <dbReference type="Pfam" id="PF08719"/>
    </source>
</evidence>
<dbReference type="EMBL" id="JBHSIT010000001">
    <property type="protein sequence ID" value="MFC4905687.1"/>
    <property type="molecule type" value="Genomic_DNA"/>
</dbReference>
<organism evidence="4 5">
    <name type="scientific">Actinomadura gamaensis</name>
    <dbReference type="NCBI Taxonomy" id="1763541"/>
    <lineage>
        <taxon>Bacteria</taxon>
        <taxon>Bacillati</taxon>
        <taxon>Actinomycetota</taxon>
        <taxon>Actinomycetes</taxon>
        <taxon>Streptosporangiales</taxon>
        <taxon>Thermomonosporaceae</taxon>
        <taxon>Actinomadura</taxon>
    </lineage>
</organism>
<evidence type="ECO:0000256" key="1">
    <source>
        <dbReference type="ARBA" id="ARBA00000022"/>
    </source>
</evidence>
<dbReference type="RefSeq" id="WP_378251432.1">
    <property type="nucleotide sequence ID" value="NZ_JBHSIT010000001.1"/>
</dbReference>
<evidence type="ECO:0000256" key="2">
    <source>
        <dbReference type="ARBA" id="ARBA00000751"/>
    </source>
</evidence>
<accession>A0ABV9TNK2</accession>
<keyword evidence="5" id="KW-1185">Reference proteome</keyword>
<name>A0ABV9TNK2_9ACTN</name>
<dbReference type="Pfam" id="PF08719">
    <property type="entry name" value="NADAR"/>
    <property type="match status" value="1"/>
</dbReference>
<feature type="domain" description="NADAR" evidence="3">
    <location>
        <begin position="20"/>
        <end position="173"/>
    </location>
</feature>